<dbReference type="InterPro" id="IPR032675">
    <property type="entry name" value="LRR_dom_sf"/>
</dbReference>
<evidence type="ECO:0000313" key="1">
    <source>
        <dbReference type="EMBL" id="CAF1331601.1"/>
    </source>
</evidence>
<proteinExistence type="predicted"/>
<dbReference type="Gene3D" id="3.80.10.10">
    <property type="entry name" value="Ribonuclease Inhibitor"/>
    <property type="match status" value="1"/>
</dbReference>
<dbReference type="EMBL" id="CAJNOT010002626">
    <property type="protein sequence ID" value="CAF1331601.1"/>
    <property type="molecule type" value="Genomic_DNA"/>
</dbReference>
<name>A0A815FYG7_9BILA</name>
<dbReference type="AlphaFoldDB" id="A0A815FYG7"/>
<organism evidence="1 2">
    <name type="scientific">Rotaria sordida</name>
    <dbReference type="NCBI Taxonomy" id="392033"/>
    <lineage>
        <taxon>Eukaryota</taxon>
        <taxon>Metazoa</taxon>
        <taxon>Spiralia</taxon>
        <taxon>Gnathifera</taxon>
        <taxon>Rotifera</taxon>
        <taxon>Eurotatoria</taxon>
        <taxon>Bdelloidea</taxon>
        <taxon>Philodinida</taxon>
        <taxon>Philodinidae</taxon>
        <taxon>Rotaria</taxon>
    </lineage>
</organism>
<gene>
    <name evidence="1" type="ORF">ZHD862_LOCUS29555</name>
</gene>
<comment type="caution">
    <text evidence="1">The sequence shown here is derived from an EMBL/GenBank/DDBJ whole genome shotgun (WGS) entry which is preliminary data.</text>
</comment>
<sequence>MFLVTTVETDYSTKGYFTTIEDLSNELIYEIFEFLDDHHVFQDPFGADMSLLLFPIIANLTQLTTFIINNIASNYIEHIFNHLASLIIISIDNIKNQNDIYYKIFRLPTLKYCQLLIETLRYLKPLSIAKNEFSFIEHLVINNKISINQLNSLLSYVPQLRRLSIGYLDGYRYNRTHKSSIVLNYQVQVLRINMSIVGFYYLDYLNADQWERLISTYMPNIRTFVFKHKFRSYYQNIDRTAYKTQISKFNSLFWMKRQWFFEHQYGRQKRSNVAIFYSINPYKKYYILYEKLEKKIWSYHFEITEHPIHDIFIHNTKAMTQFVGNFPNITELTLSKSFDVLRDSMITNLNCIIPLKQLTKLTLGCHRFSFEQLIKLLQYAQNVHTLKLDSILFYRTDSNSIQRNEIFRIVSNTNNVKNITIRKELTLDKIQLFTILFSRIQYLTINLYKEALEPIARFLLSKPNDNTRHLALLCISK</sequence>
<evidence type="ECO:0000313" key="2">
    <source>
        <dbReference type="Proteomes" id="UP000663864"/>
    </source>
</evidence>
<protein>
    <submittedName>
        <fullName evidence="1">Uncharacterized protein</fullName>
    </submittedName>
</protein>
<accession>A0A815FYG7</accession>
<reference evidence="1" key="1">
    <citation type="submission" date="2021-02" db="EMBL/GenBank/DDBJ databases">
        <authorList>
            <person name="Nowell W R."/>
        </authorList>
    </citation>
    <scope>NUCLEOTIDE SEQUENCE</scope>
</reference>
<dbReference type="Proteomes" id="UP000663864">
    <property type="component" value="Unassembled WGS sequence"/>
</dbReference>